<dbReference type="Gene3D" id="3.90.660.10">
    <property type="match status" value="2"/>
</dbReference>
<comment type="similarity">
    <text evidence="2">Belongs to the flavin monoamine oxidase family.</text>
</comment>
<dbReference type="PANTHER" id="PTHR43563">
    <property type="entry name" value="AMINE OXIDASE"/>
    <property type="match status" value="1"/>
</dbReference>
<dbReference type="RefSeq" id="WP_344043671.1">
    <property type="nucleotide sequence ID" value="NZ_BAAAPB010000001.1"/>
</dbReference>
<keyword evidence="6" id="KW-1185">Reference proteome</keyword>
<comment type="cofactor">
    <cofactor evidence="1">
        <name>FAD</name>
        <dbReference type="ChEBI" id="CHEBI:57692"/>
    </cofactor>
</comment>
<evidence type="ECO:0000256" key="3">
    <source>
        <dbReference type="ARBA" id="ARBA00023002"/>
    </source>
</evidence>
<dbReference type="PRINTS" id="PR00757">
    <property type="entry name" value="AMINEOXDASEF"/>
</dbReference>
<sequence>MASVDVIVVGAGFAGVTAAREAAQAGKSVLILEGRDRSGGRTWYRSFKGREKQLEFGGTWIAPDQQPYVKAEIERYGLDLFQSPSYEKFGWGIGGEVDTTPFPFRPDEWAALERIIARIDSDSDRINLFNEPLGQPGLDDLDVPFTDYVDRTPLPDRVRDFILAWPAFYFGAYPEKLSALHVLSWNTGFGSTAGWYLLLVDKFVGGTCTLIERILNDQPVEVEYNADVASIVDDGASVSVTTRAGASHQAKAVIVTVPVNTWDRIEFDPPLPPSHQAMAVEKQAGESVKVWARVPRQEGAFFGVGMHTVFKWLAAEYTTDEETYLVGFASAEADLDGNDLGAIERAVQEFLPGVPVLDADFHDWNKDEFSKGTWMAYRPGQVMAHSAALQQPHGRILFGNSDLASGWAGWIDGAIESGIRAAAQATALLSLA</sequence>
<proteinExistence type="inferred from homology"/>
<dbReference type="SUPFAM" id="SSF51905">
    <property type="entry name" value="FAD/NAD(P)-binding domain"/>
    <property type="match status" value="1"/>
</dbReference>
<keyword evidence="3" id="KW-0560">Oxidoreductase</keyword>
<dbReference type="InterPro" id="IPR050703">
    <property type="entry name" value="Flavin_MAO"/>
</dbReference>
<gene>
    <name evidence="5" type="ORF">GCM10009798_13340</name>
</gene>
<evidence type="ECO:0000256" key="1">
    <source>
        <dbReference type="ARBA" id="ARBA00001974"/>
    </source>
</evidence>
<evidence type="ECO:0000313" key="5">
    <source>
        <dbReference type="EMBL" id="GAA1955437.1"/>
    </source>
</evidence>
<accession>A0ABP5C2A3</accession>
<dbReference type="EMBL" id="BAAAPB010000001">
    <property type="protein sequence ID" value="GAA1955437.1"/>
    <property type="molecule type" value="Genomic_DNA"/>
</dbReference>
<feature type="domain" description="Amine oxidase" evidence="4">
    <location>
        <begin position="13"/>
        <end position="424"/>
    </location>
</feature>
<dbReference type="InterPro" id="IPR002937">
    <property type="entry name" value="Amino_oxidase"/>
</dbReference>
<evidence type="ECO:0000259" key="4">
    <source>
        <dbReference type="Pfam" id="PF01593"/>
    </source>
</evidence>
<evidence type="ECO:0000313" key="6">
    <source>
        <dbReference type="Proteomes" id="UP001500571"/>
    </source>
</evidence>
<reference evidence="6" key="1">
    <citation type="journal article" date="2019" name="Int. J. Syst. Evol. Microbiol.">
        <title>The Global Catalogue of Microorganisms (GCM) 10K type strain sequencing project: providing services to taxonomists for standard genome sequencing and annotation.</title>
        <authorList>
            <consortium name="The Broad Institute Genomics Platform"/>
            <consortium name="The Broad Institute Genome Sequencing Center for Infectious Disease"/>
            <person name="Wu L."/>
            <person name="Ma J."/>
        </authorList>
    </citation>
    <scope>NUCLEOTIDE SEQUENCE [LARGE SCALE GENOMIC DNA]</scope>
    <source>
        <strain evidence="6">JCM 15309</strain>
    </source>
</reference>
<dbReference type="Gene3D" id="3.50.50.60">
    <property type="entry name" value="FAD/NAD(P)-binding domain"/>
    <property type="match status" value="2"/>
</dbReference>
<name>A0ABP5C2A3_9ACTN</name>
<dbReference type="Proteomes" id="UP001500571">
    <property type="component" value="Unassembled WGS sequence"/>
</dbReference>
<dbReference type="PANTHER" id="PTHR43563:SF1">
    <property type="entry name" value="AMINE OXIDASE [FLAVIN-CONTAINING] B"/>
    <property type="match status" value="1"/>
</dbReference>
<evidence type="ECO:0000256" key="2">
    <source>
        <dbReference type="ARBA" id="ARBA00005995"/>
    </source>
</evidence>
<protein>
    <submittedName>
        <fullName evidence="5">FAD-dependent oxidoreductase</fullName>
    </submittedName>
</protein>
<organism evidence="5 6">
    <name type="scientific">Nocardioides panacihumi</name>
    <dbReference type="NCBI Taxonomy" id="400774"/>
    <lineage>
        <taxon>Bacteria</taxon>
        <taxon>Bacillati</taxon>
        <taxon>Actinomycetota</taxon>
        <taxon>Actinomycetes</taxon>
        <taxon>Propionibacteriales</taxon>
        <taxon>Nocardioidaceae</taxon>
        <taxon>Nocardioides</taxon>
    </lineage>
</organism>
<dbReference type="InterPro" id="IPR036188">
    <property type="entry name" value="FAD/NAD-bd_sf"/>
</dbReference>
<dbReference type="Pfam" id="PF01593">
    <property type="entry name" value="Amino_oxidase"/>
    <property type="match status" value="1"/>
</dbReference>
<dbReference type="InterPro" id="IPR001613">
    <property type="entry name" value="Flavin_amine_oxidase"/>
</dbReference>
<comment type="caution">
    <text evidence="5">The sequence shown here is derived from an EMBL/GenBank/DDBJ whole genome shotgun (WGS) entry which is preliminary data.</text>
</comment>